<dbReference type="EMBL" id="JAGKHQ010000019">
    <property type="protein sequence ID" value="KAG7482394.1"/>
    <property type="molecule type" value="Genomic_DNA"/>
</dbReference>
<protein>
    <submittedName>
        <fullName evidence="1">Uncharacterized protein</fullName>
    </submittedName>
</protein>
<accession>A0AAV6Q693</accession>
<comment type="caution">
    <text evidence="1">The sequence shown here is derived from an EMBL/GenBank/DDBJ whole genome shotgun (WGS) entry which is preliminary data.</text>
</comment>
<evidence type="ECO:0000313" key="1">
    <source>
        <dbReference type="EMBL" id="KAG7482394.1"/>
    </source>
</evidence>
<sequence>MWAELDVAAVTTCRSQPQRQRSGQHHTRCTEKERNIEMWEMETSLHVLSRD</sequence>
<reference evidence="1 2" key="1">
    <citation type="journal article" date="2021" name="Sci. Rep.">
        <title>Chromosome anchoring in Senegalese sole (Solea senegalensis) reveals sex-associated markers and genome rearrangements in flatfish.</title>
        <authorList>
            <person name="Guerrero-Cozar I."/>
            <person name="Gomez-Garrido J."/>
            <person name="Berbel C."/>
            <person name="Martinez-Blanch J.F."/>
            <person name="Alioto T."/>
            <person name="Claros M.G."/>
            <person name="Gagnaire P.A."/>
            <person name="Manchado M."/>
        </authorList>
    </citation>
    <scope>NUCLEOTIDE SEQUENCE [LARGE SCALE GENOMIC DNA]</scope>
    <source>
        <strain evidence="1">Sse05_10M</strain>
    </source>
</reference>
<name>A0AAV6Q693_SOLSE</name>
<organism evidence="1 2">
    <name type="scientific">Solea senegalensis</name>
    <name type="common">Senegalese sole</name>
    <dbReference type="NCBI Taxonomy" id="28829"/>
    <lineage>
        <taxon>Eukaryota</taxon>
        <taxon>Metazoa</taxon>
        <taxon>Chordata</taxon>
        <taxon>Craniata</taxon>
        <taxon>Vertebrata</taxon>
        <taxon>Euteleostomi</taxon>
        <taxon>Actinopterygii</taxon>
        <taxon>Neopterygii</taxon>
        <taxon>Teleostei</taxon>
        <taxon>Neoteleostei</taxon>
        <taxon>Acanthomorphata</taxon>
        <taxon>Carangaria</taxon>
        <taxon>Pleuronectiformes</taxon>
        <taxon>Pleuronectoidei</taxon>
        <taxon>Soleidae</taxon>
        <taxon>Solea</taxon>
    </lineage>
</organism>
<gene>
    <name evidence="1" type="ORF">JOB18_020280</name>
</gene>
<dbReference type="Proteomes" id="UP000693946">
    <property type="component" value="Linkage Group LG7"/>
</dbReference>
<proteinExistence type="predicted"/>
<evidence type="ECO:0000313" key="2">
    <source>
        <dbReference type="Proteomes" id="UP000693946"/>
    </source>
</evidence>
<dbReference type="AlphaFoldDB" id="A0AAV6Q693"/>
<keyword evidence="2" id="KW-1185">Reference proteome</keyword>